<dbReference type="RefSeq" id="WP_156900778.1">
    <property type="nucleotide sequence ID" value="NZ_CP091521.1"/>
</dbReference>
<organism evidence="1 2">
    <name type="scientific">Conchiformibius kuhniae</name>
    <dbReference type="NCBI Taxonomy" id="211502"/>
    <lineage>
        <taxon>Bacteria</taxon>
        <taxon>Pseudomonadati</taxon>
        <taxon>Pseudomonadota</taxon>
        <taxon>Betaproteobacteria</taxon>
        <taxon>Neisseriales</taxon>
        <taxon>Neisseriaceae</taxon>
        <taxon>Conchiformibius</taxon>
    </lineage>
</organism>
<evidence type="ECO:0000313" key="2">
    <source>
        <dbReference type="Proteomes" id="UP000831534"/>
    </source>
</evidence>
<dbReference type="KEGG" id="ckh:LVJ77_00910"/>
<reference evidence="1" key="2">
    <citation type="submission" date="2024-09" db="EMBL/GenBank/DDBJ databases">
        <authorList>
            <person name="Veyrier F.J."/>
        </authorList>
    </citation>
    <scope>NUCLEOTIDE SEQUENCE</scope>
    <source>
        <strain evidence="1">17694</strain>
    </source>
</reference>
<gene>
    <name evidence="1" type="ORF">LVJ77_00910</name>
</gene>
<dbReference type="EMBL" id="CP091521">
    <property type="protein sequence ID" value="UOP04945.1"/>
    <property type="molecule type" value="Genomic_DNA"/>
</dbReference>
<name>A0A8T9MVS0_9NEIS</name>
<dbReference type="AlphaFoldDB" id="A0A8T9MVS0"/>
<evidence type="ECO:0000313" key="1">
    <source>
        <dbReference type="EMBL" id="UOP04945.1"/>
    </source>
</evidence>
<sequence>MKLLKPLQIDMREFFLTGKFDCLALGQTQEWILANFPDPDWHGESAFAYRKNDIWRYGDLEFYFADGCLNMIYSDRLQNQTDGLDGGTALDLDAWILRVPKRLTLQNLICELNQNDADFEKYRSVNGWICLYLPASKIELCFSGENAGNPNDFLLVSFAWRERPLSGSLQTYRNGKMR</sequence>
<protein>
    <submittedName>
        <fullName evidence="1">Uncharacterized protein</fullName>
    </submittedName>
</protein>
<reference evidence="1" key="1">
    <citation type="journal article" date="2022" name="Res Sq">
        <title>Evolution of multicellular longitudinally dividing oral cavity symbionts (Neisseriaceae).</title>
        <authorList>
            <person name="Nyongesa S."/>
            <person name="Weber P."/>
            <person name="Bernet E."/>
            <person name="Pullido F."/>
            <person name="Nieckarz M."/>
            <person name="Delaby M."/>
            <person name="Nieves C."/>
            <person name="Viehboeck T."/>
            <person name="Krause N."/>
            <person name="Rivera-Millot A."/>
            <person name="Nakamura A."/>
            <person name="Vischer N."/>
            <person name="VanNieuwenhze M."/>
            <person name="Brun Y."/>
            <person name="Cava F."/>
            <person name="Bulgheresi S."/>
            <person name="Veyrier F."/>
        </authorList>
    </citation>
    <scope>NUCLEOTIDE SEQUENCE</scope>
    <source>
        <strain evidence="1">17694</strain>
    </source>
</reference>
<dbReference type="Proteomes" id="UP000831534">
    <property type="component" value="Chromosome"/>
</dbReference>
<accession>A0A8T9MVS0</accession>
<keyword evidence="2" id="KW-1185">Reference proteome</keyword>
<proteinExistence type="predicted"/>